<gene>
    <name evidence="5" type="ORF">H0A68_17395</name>
</gene>
<evidence type="ECO:0000259" key="4">
    <source>
        <dbReference type="PROSITE" id="PS50949"/>
    </source>
</evidence>
<comment type="caution">
    <text evidence="5">The sequence shown here is derived from an EMBL/GenBank/DDBJ whole genome shotgun (WGS) entry which is preliminary data.</text>
</comment>
<keyword evidence="2" id="KW-0238">DNA-binding</keyword>
<name>A0A853FG64_9BURK</name>
<sequence>MPDDFSALLPTATAASLPGLPPAASTKTLVGSAYLGLRRDIINGTLPPGTKLRVEHLKTVYGVGAGTLREALALLVSDALVVAEGQRGFHVKPMSMADFYDITETRILLECQALRQAIGCGDDAWEGQVVAAFHRLNRAEKRLEGNHNERFEEWEARNRDFHHALISACRSAWLHHFLAILYHQAERYRRLSIERKPIPRDVHAEHQAILDATLAHDADTACALLTDHIRTTYEAIKQLPQALFEN</sequence>
<dbReference type="GO" id="GO:0003677">
    <property type="term" value="F:DNA binding"/>
    <property type="evidence" value="ECO:0007669"/>
    <property type="project" value="UniProtKB-KW"/>
</dbReference>
<organism evidence="5 6">
    <name type="scientific">Allopusillimonas soli</name>
    <dbReference type="NCBI Taxonomy" id="659016"/>
    <lineage>
        <taxon>Bacteria</taxon>
        <taxon>Pseudomonadati</taxon>
        <taxon>Pseudomonadota</taxon>
        <taxon>Betaproteobacteria</taxon>
        <taxon>Burkholderiales</taxon>
        <taxon>Alcaligenaceae</taxon>
        <taxon>Allopusillimonas</taxon>
    </lineage>
</organism>
<evidence type="ECO:0000256" key="2">
    <source>
        <dbReference type="ARBA" id="ARBA00023125"/>
    </source>
</evidence>
<evidence type="ECO:0000256" key="1">
    <source>
        <dbReference type="ARBA" id="ARBA00023015"/>
    </source>
</evidence>
<dbReference type="Gene3D" id="1.10.10.10">
    <property type="entry name" value="Winged helix-like DNA-binding domain superfamily/Winged helix DNA-binding domain"/>
    <property type="match status" value="1"/>
</dbReference>
<dbReference type="Proteomes" id="UP000580517">
    <property type="component" value="Unassembled WGS sequence"/>
</dbReference>
<dbReference type="Pfam" id="PF00392">
    <property type="entry name" value="GntR"/>
    <property type="match status" value="1"/>
</dbReference>
<evidence type="ECO:0000313" key="6">
    <source>
        <dbReference type="Proteomes" id="UP000580517"/>
    </source>
</evidence>
<evidence type="ECO:0000313" key="5">
    <source>
        <dbReference type="EMBL" id="NYT38658.1"/>
    </source>
</evidence>
<protein>
    <submittedName>
        <fullName evidence="5">FCD domain-containing protein</fullName>
    </submittedName>
</protein>
<dbReference type="PANTHER" id="PTHR43537:SF20">
    <property type="entry name" value="HTH-TYPE TRANSCRIPTIONAL REPRESSOR GLAR"/>
    <property type="match status" value="1"/>
</dbReference>
<proteinExistence type="predicted"/>
<dbReference type="SUPFAM" id="SSF46785">
    <property type="entry name" value="Winged helix' DNA-binding domain"/>
    <property type="match status" value="1"/>
</dbReference>
<dbReference type="OrthoDB" id="9799812at2"/>
<dbReference type="InterPro" id="IPR036390">
    <property type="entry name" value="WH_DNA-bd_sf"/>
</dbReference>
<dbReference type="AlphaFoldDB" id="A0A853FG64"/>
<reference evidence="5 6" key="1">
    <citation type="submission" date="2020-07" db="EMBL/GenBank/DDBJ databases">
        <title>Taxonomic revisions and descriptions of new bacterial species based on genomic comparisons in the high-G+C-content subgroup of the family Alcaligenaceae.</title>
        <authorList>
            <person name="Szabo A."/>
            <person name="Felfoldi T."/>
        </authorList>
    </citation>
    <scope>NUCLEOTIDE SEQUENCE [LARGE SCALE GENOMIC DNA]</scope>
    <source>
        <strain evidence="5 6">DSM 25264</strain>
    </source>
</reference>
<dbReference type="EMBL" id="JACCEW010000006">
    <property type="protein sequence ID" value="NYT38658.1"/>
    <property type="molecule type" value="Genomic_DNA"/>
</dbReference>
<dbReference type="SMART" id="SM00895">
    <property type="entry name" value="FCD"/>
    <property type="match status" value="1"/>
</dbReference>
<dbReference type="InterPro" id="IPR036388">
    <property type="entry name" value="WH-like_DNA-bd_sf"/>
</dbReference>
<dbReference type="Gene3D" id="1.20.120.530">
    <property type="entry name" value="GntR ligand-binding domain-like"/>
    <property type="match status" value="1"/>
</dbReference>
<dbReference type="InterPro" id="IPR008920">
    <property type="entry name" value="TF_FadR/GntR_C"/>
</dbReference>
<dbReference type="InterPro" id="IPR000524">
    <property type="entry name" value="Tscrpt_reg_HTH_GntR"/>
</dbReference>
<dbReference type="PROSITE" id="PS50949">
    <property type="entry name" value="HTH_GNTR"/>
    <property type="match status" value="1"/>
</dbReference>
<dbReference type="Pfam" id="PF07729">
    <property type="entry name" value="FCD"/>
    <property type="match status" value="1"/>
</dbReference>
<feature type="domain" description="HTH gntR-type" evidence="4">
    <location>
        <begin position="27"/>
        <end position="94"/>
    </location>
</feature>
<dbReference type="SMART" id="SM00345">
    <property type="entry name" value="HTH_GNTR"/>
    <property type="match status" value="1"/>
</dbReference>
<dbReference type="PANTHER" id="PTHR43537">
    <property type="entry name" value="TRANSCRIPTIONAL REGULATOR, GNTR FAMILY"/>
    <property type="match status" value="1"/>
</dbReference>
<keyword evidence="6" id="KW-1185">Reference proteome</keyword>
<dbReference type="RefSeq" id="WP_129970712.1">
    <property type="nucleotide sequence ID" value="NZ_JACCEW010000006.1"/>
</dbReference>
<keyword evidence="1" id="KW-0805">Transcription regulation</keyword>
<accession>A0A853FG64</accession>
<dbReference type="InterPro" id="IPR011711">
    <property type="entry name" value="GntR_C"/>
</dbReference>
<evidence type="ECO:0000256" key="3">
    <source>
        <dbReference type="ARBA" id="ARBA00023163"/>
    </source>
</evidence>
<keyword evidence="3" id="KW-0804">Transcription</keyword>
<dbReference type="GO" id="GO:0003700">
    <property type="term" value="F:DNA-binding transcription factor activity"/>
    <property type="evidence" value="ECO:0007669"/>
    <property type="project" value="InterPro"/>
</dbReference>
<dbReference type="SUPFAM" id="SSF48008">
    <property type="entry name" value="GntR ligand-binding domain-like"/>
    <property type="match status" value="1"/>
</dbReference>